<dbReference type="Proteomes" id="UP000245999">
    <property type="component" value="Chromosome"/>
</dbReference>
<evidence type="ECO:0000256" key="5">
    <source>
        <dbReference type="SAM" id="SignalP"/>
    </source>
</evidence>
<evidence type="ECO:0000256" key="1">
    <source>
        <dbReference type="ARBA" id="ARBA00009902"/>
    </source>
</evidence>
<accession>A0A2Z3GPU9</accession>
<dbReference type="SMART" id="SM00640">
    <property type="entry name" value="Glyco_32"/>
    <property type="match status" value="1"/>
</dbReference>
<dbReference type="OrthoDB" id="9759709at2"/>
<dbReference type="InterPro" id="IPR023296">
    <property type="entry name" value="Glyco_hydro_beta-prop_sf"/>
</dbReference>
<sequence length="520" mass="57026">MKSLLPCALVLLGACSSPAPPAATAPAGAPTDPYRPVYHYSAPKNWINDANGLVYTNGQYQLFYQYNPQGPTPGHLAWGHATSPDLVHWAPQPVALTEYKNPDGSNTMIFSGSAVVDSANTSGLFPAGTTDGLVAFYTGHVERPGLVLRQRQELATSRDHGLTWQRYAKNPVLDIGSKEFRDPKVFWYAPQQKWVMATVKADRQQVYLYESKNLTQWTFLSRWGRAGNTVKEWECPDLFELPVPGGGTKWVLLISSGGPIEQFRGQQYFLGQFDGKTFVPDQPYDEPTYLDFGKDFFAGVTFGNAPKGRRILVGWANNWAYAPTVPTGDQWRGCFAVPRELSLRRTAQGLALVQQPVAELRALGKEVLNVPNQAIPAGAAGYEVPFKGESYDLSLTLTPGTAKTLALNVLQSTAERTTLRYDVARQTLTLDRTQSGNVDFHPMFASSLETARVPLRNGKLQLRLLVDKSVVEVFAQDGETTLTDLVFPRQHTGRITLTAEGGTAQMTALRLADLSGAPAS</sequence>
<dbReference type="Gene3D" id="2.60.120.560">
    <property type="entry name" value="Exo-inulinase, domain 1"/>
    <property type="match status" value="1"/>
</dbReference>
<dbReference type="GO" id="GO:0005987">
    <property type="term" value="P:sucrose catabolic process"/>
    <property type="evidence" value="ECO:0007669"/>
    <property type="project" value="TreeGrafter"/>
</dbReference>
<dbReference type="SUPFAM" id="SSF75005">
    <property type="entry name" value="Arabinanase/levansucrase/invertase"/>
    <property type="match status" value="1"/>
</dbReference>
<evidence type="ECO:0000259" key="7">
    <source>
        <dbReference type="Pfam" id="PF08244"/>
    </source>
</evidence>
<dbReference type="PANTHER" id="PTHR42800">
    <property type="entry name" value="EXOINULINASE INUD (AFU_ORTHOLOGUE AFUA_5G00480)"/>
    <property type="match status" value="1"/>
</dbReference>
<organism evidence="8 9">
    <name type="scientific">Hymenobacter nivis</name>
    <dbReference type="NCBI Taxonomy" id="1850093"/>
    <lineage>
        <taxon>Bacteria</taxon>
        <taxon>Pseudomonadati</taxon>
        <taxon>Bacteroidota</taxon>
        <taxon>Cytophagia</taxon>
        <taxon>Cytophagales</taxon>
        <taxon>Hymenobacteraceae</taxon>
        <taxon>Hymenobacter</taxon>
    </lineage>
</organism>
<evidence type="ECO:0000313" key="8">
    <source>
        <dbReference type="EMBL" id="AWM31424.1"/>
    </source>
</evidence>
<comment type="similarity">
    <text evidence="1 4">Belongs to the glycosyl hydrolase 32 family.</text>
</comment>
<feature type="domain" description="Glycosyl hydrolase family 32 N-terminal" evidence="6">
    <location>
        <begin position="39"/>
        <end position="356"/>
    </location>
</feature>
<evidence type="ECO:0000259" key="6">
    <source>
        <dbReference type="Pfam" id="PF00251"/>
    </source>
</evidence>
<dbReference type="PROSITE" id="PS51257">
    <property type="entry name" value="PROKAR_LIPOPROTEIN"/>
    <property type="match status" value="1"/>
</dbReference>
<keyword evidence="3 4" id="KW-0326">Glycosidase</keyword>
<dbReference type="Pfam" id="PF00251">
    <property type="entry name" value="Glyco_hydro_32N"/>
    <property type="match status" value="1"/>
</dbReference>
<evidence type="ECO:0000256" key="3">
    <source>
        <dbReference type="ARBA" id="ARBA00023295"/>
    </source>
</evidence>
<evidence type="ECO:0000313" key="9">
    <source>
        <dbReference type="Proteomes" id="UP000245999"/>
    </source>
</evidence>
<dbReference type="SUPFAM" id="SSF49899">
    <property type="entry name" value="Concanavalin A-like lectins/glucanases"/>
    <property type="match status" value="1"/>
</dbReference>
<dbReference type="GO" id="GO:0004575">
    <property type="term" value="F:sucrose alpha-glucosidase activity"/>
    <property type="evidence" value="ECO:0007669"/>
    <property type="project" value="TreeGrafter"/>
</dbReference>
<dbReference type="InterPro" id="IPR013148">
    <property type="entry name" value="Glyco_hydro_32_N"/>
</dbReference>
<dbReference type="CDD" id="cd18622">
    <property type="entry name" value="GH32_Inu-like"/>
    <property type="match status" value="1"/>
</dbReference>
<dbReference type="GO" id="GO:0005737">
    <property type="term" value="C:cytoplasm"/>
    <property type="evidence" value="ECO:0007669"/>
    <property type="project" value="TreeGrafter"/>
</dbReference>
<dbReference type="AlphaFoldDB" id="A0A2Z3GPU9"/>
<evidence type="ECO:0000256" key="4">
    <source>
        <dbReference type="RuleBase" id="RU362110"/>
    </source>
</evidence>
<dbReference type="InterPro" id="IPR001362">
    <property type="entry name" value="Glyco_hydro_32"/>
</dbReference>
<name>A0A2Z3GPU9_9BACT</name>
<feature type="domain" description="Glycosyl hydrolase family 32 C-terminal" evidence="7">
    <location>
        <begin position="382"/>
        <end position="509"/>
    </location>
</feature>
<keyword evidence="5" id="KW-0732">Signal</keyword>
<evidence type="ECO:0000256" key="2">
    <source>
        <dbReference type="ARBA" id="ARBA00022801"/>
    </source>
</evidence>
<dbReference type="Pfam" id="PF08244">
    <property type="entry name" value="Glyco_hydro_32C"/>
    <property type="match status" value="1"/>
</dbReference>
<dbReference type="PANTHER" id="PTHR42800:SF3">
    <property type="entry name" value="GLYCOSYL HYDROLASE FAMILY 32 N-TERMINAL DOMAIN-CONTAINING PROTEIN"/>
    <property type="match status" value="1"/>
</dbReference>
<feature type="chain" id="PRO_5016347815" evidence="5">
    <location>
        <begin position="23"/>
        <end position="520"/>
    </location>
</feature>
<keyword evidence="2 4" id="KW-0378">Hydrolase</keyword>
<feature type="signal peptide" evidence="5">
    <location>
        <begin position="1"/>
        <end position="22"/>
    </location>
</feature>
<dbReference type="Gene3D" id="2.115.10.20">
    <property type="entry name" value="Glycosyl hydrolase domain, family 43"/>
    <property type="match status" value="1"/>
</dbReference>
<dbReference type="InterPro" id="IPR013320">
    <property type="entry name" value="ConA-like_dom_sf"/>
</dbReference>
<dbReference type="KEGG" id="hnv:DDQ68_00640"/>
<proteinExistence type="inferred from homology"/>
<dbReference type="EMBL" id="CP029145">
    <property type="protein sequence ID" value="AWM31424.1"/>
    <property type="molecule type" value="Genomic_DNA"/>
</dbReference>
<dbReference type="InterPro" id="IPR013189">
    <property type="entry name" value="Glyco_hydro_32_C"/>
</dbReference>
<reference evidence="9" key="1">
    <citation type="submission" date="2018-04" db="EMBL/GenBank/DDBJ databases">
        <title>Complete genome of Antarctic heterotrophic bacterium Hymenobacter nivis.</title>
        <authorList>
            <person name="Terashima M."/>
        </authorList>
    </citation>
    <scope>NUCLEOTIDE SEQUENCE [LARGE SCALE GENOMIC DNA]</scope>
    <source>
        <strain evidence="9">NBRC 111535</strain>
    </source>
</reference>
<dbReference type="RefSeq" id="WP_109651948.1">
    <property type="nucleotide sequence ID" value="NZ_CP029145.1"/>
</dbReference>
<protein>
    <submittedName>
        <fullName evidence="8">Levanase</fullName>
    </submittedName>
</protein>
<gene>
    <name evidence="8" type="ORF">DDQ68_00640</name>
</gene>
<keyword evidence="9" id="KW-1185">Reference proteome</keyword>